<name>A0A6J6DBF7_9ZZZZ</name>
<dbReference type="InterPro" id="IPR001279">
    <property type="entry name" value="Metallo-B-lactamas"/>
</dbReference>
<dbReference type="Pfam" id="PF00753">
    <property type="entry name" value="Lactamase_B"/>
    <property type="match status" value="1"/>
</dbReference>
<dbReference type="HAMAP" id="MF_01491">
    <property type="entry name" value="RNase_J_bact"/>
    <property type="match status" value="1"/>
</dbReference>
<keyword evidence="6" id="KW-0862">Zinc</keyword>
<evidence type="ECO:0000256" key="5">
    <source>
        <dbReference type="ARBA" id="ARBA00022801"/>
    </source>
</evidence>
<dbReference type="Gene3D" id="3.10.20.580">
    <property type="match status" value="1"/>
</dbReference>
<dbReference type="PANTHER" id="PTHR43694:SF1">
    <property type="entry name" value="RIBONUCLEASE J"/>
    <property type="match status" value="1"/>
</dbReference>
<evidence type="ECO:0000256" key="3">
    <source>
        <dbReference type="ARBA" id="ARBA00022723"/>
    </source>
</evidence>
<evidence type="ECO:0000256" key="2">
    <source>
        <dbReference type="ARBA" id="ARBA00022722"/>
    </source>
</evidence>
<dbReference type="Pfam" id="PF17770">
    <property type="entry name" value="RNase_J_C"/>
    <property type="match status" value="1"/>
</dbReference>
<protein>
    <submittedName>
        <fullName evidence="10">Unannotated protein</fullName>
    </submittedName>
</protein>
<dbReference type="InterPro" id="IPR030854">
    <property type="entry name" value="RNase_J_bac"/>
</dbReference>
<dbReference type="SMART" id="SM00849">
    <property type="entry name" value="Lactamase_B"/>
    <property type="match status" value="1"/>
</dbReference>
<dbReference type="GO" id="GO:0004534">
    <property type="term" value="F:5'-3' RNA exonuclease activity"/>
    <property type="evidence" value="ECO:0007669"/>
    <property type="project" value="InterPro"/>
</dbReference>
<dbReference type="GO" id="GO:0004521">
    <property type="term" value="F:RNA endonuclease activity"/>
    <property type="evidence" value="ECO:0007669"/>
    <property type="project" value="InterPro"/>
</dbReference>
<dbReference type="GO" id="GO:0006396">
    <property type="term" value="P:RNA processing"/>
    <property type="evidence" value="ECO:0007669"/>
    <property type="project" value="InterPro"/>
</dbReference>
<evidence type="ECO:0000256" key="7">
    <source>
        <dbReference type="ARBA" id="ARBA00022839"/>
    </source>
</evidence>
<dbReference type="InterPro" id="IPR041636">
    <property type="entry name" value="RNase_J_C"/>
</dbReference>
<dbReference type="EMBL" id="CAEZTI010000058">
    <property type="protein sequence ID" value="CAB4561232.1"/>
    <property type="molecule type" value="Genomic_DNA"/>
</dbReference>
<dbReference type="InterPro" id="IPR036866">
    <property type="entry name" value="RibonucZ/Hydroxyglut_hydro"/>
</dbReference>
<dbReference type="InterPro" id="IPR042173">
    <property type="entry name" value="RNase_J_2"/>
</dbReference>
<reference evidence="10" key="1">
    <citation type="submission" date="2020-05" db="EMBL/GenBank/DDBJ databases">
        <authorList>
            <person name="Chiriac C."/>
            <person name="Salcher M."/>
            <person name="Ghai R."/>
            <person name="Kavagutti S V."/>
        </authorList>
    </citation>
    <scope>NUCLEOTIDE SEQUENCE</scope>
</reference>
<keyword evidence="1" id="KW-0963">Cytoplasm</keyword>
<dbReference type="PIRSF" id="PIRSF004803">
    <property type="entry name" value="RnjA"/>
    <property type="match status" value="1"/>
</dbReference>
<evidence type="ECO:0000256" key="4">
    <source>
        <dbReference type="ARBA" id="ARBA00022759"/>
    </source>
</evidence>
<evidence type="ECO:0000259" key="9">
    <source>
        <dbReference type="SMART" id="SM00849"/>
    </source>
</evidence>
<dbReference type="Pfam" id="PF07521">
    <property type="entry name" value="RMMBL"/>
    <property type="match status" value="1"/>
</dbReference>
<dbReference type="InterPro" id="IPR011108">
    <property type="entry name" value="RMMBL"/>
</dbReference>
<keyword evidence="2" id="KW-0540">Nuclease</keyword>
<keyword evidence="8" id="KW-0694">RNA-binding</keyword>
<sequence length="553" mass="60273">MAQSVRIYFLGGLGEIGRNCMVLEQDNKLLLIDCGLMFPDADMHGIDLVLPDFTFLIENRERIVGCVATHGHEDHVGGLQFLLRELSFPIYGSDVTLGLARNRIEEAGLLGKTDLVTVRDGERINIGPFDVEFLPVTHSVPHAHAIIVHTPQGVIVHSGDFKLDLTPVDHRRTDLARLGELAATVGVRLLMCDSTNAEEHGHAPSEKSVGAVLHQLFHEHRDRRIITASFASHIHRVQQIIEAAIDNGRKVCLMGRSMQKNIALAIQLKLIDVPPSIFIDVEKVDNYAPADVCIISTGSQGEPMAALSLLSRGESKWFTVGEHDTIILSSHAIPGNEGNVNRVIDGLLRAGAKVVHSGIADVHATGHAQADELKTYHSILRPEWFVPVHGEFRHLRAHAELAVVMGTAPDNVLQATDGDVLELSDNGLVFADKVPASYLFVDGIVGDVGQGVLRDRRVLAEEGVVVIVATVDSALHKVITGPELITRGWVYAPEADNLLDEAEAHIEKALVQALDDGISDIDSLERIVRKAAGKFVSDRTKRRPMIVPVVMTT</sequence>
<keyword evidence="3" id="KW-0479">Metal-binding</keyword>
<dbReference type="InterPro" id="IPR004613">
    <property type="entry name" value="RNase_J"/>
</dbReference>
<gene>
    <name evidence="10" type="ORF">UFOPK1619_00405</name>
</gene>
<dbReference type="Pfam" id="PF22505">
    <property type="entry name" value="RNase_J_b_CASP"/>
    <property type="match status" value="1"/>
</dbReference>
<dbReference type="PANTHER" id="PTHR43694">
    <property type="entry name" value="RIBONUCLEASE J"/>
    <property type="match status" value="1"/>
</dbReference>
<keyword evidence="7" id="KW-0269">Exonuclease</keyword>
<evidence type="ECO:0000256" key="8">
    <source>
        <dbReference type="ARBA" id="ARBA00022884"/>
    </source>
</evidence>
<evidence type="ECO:0000313" key="10">
    <source>
        <dbReference type="EMBL" id="CAB4561232.1"/>
    </source>
</evidence>
<dbReference type="NCBIfam" id="TIGR00649">
    <property type="entry name" value="MG423"/>
    <property type="match status" value="1"/>
</dbReference>
<evidence type="ECO:0000256" key="6">
    <source>
        <dbReference type="ARBA" id="ARBA00022833"/>
    </source>
</evidence>
<accession>A0A6J6DBF7</accession>
<keyword evidence="4" id="KW-0255">Endonuclease</keyword>
<dbReference type="SUPFAM" id="SSF56281">
    <property type="entry name" value="Metallo-hydrolase/oxidoreductase"/>
    <property type="match status" value="1"/>
</dbReference>
<dbReference type="Gene3D" id="3.60.15.10">
    <property type="entry name" value="Ribonuclease Z/Hydroxyacylglutathione hydrolase-like"/>
    <property type="match status" value="1"/>
</dbReference>
<dbReference type="GO" id="GO:0003723">
    <property type="term" value="F:RNA binding"/>
    <property type="evidence" value="ECO:0007669"/>
    <property type="project" value="UniProtKB-KW"/>
</dbReference>
<keyword evidence="5" id="KW-0378">Hydrolase</keyword>
<dbReference type="AlphaFoldDB" id="A0A6J6DBF7"/>
<dbReference type="InterPro" id="IPR055132">
    <property type="entry name" value="RNase_J_b_CASP"/>
</dbReference>
<dbReference type="GO" id="GO:0008270">
    <property type="term" value="F:zinc ion binding"/>
    <property type="evidence" value="ECO:0007669"/>
    <property type="project" value="InterPro"/>
</dbReference>
<proteinExistence type="inferred from homology"/>
<dbReference type="CDD" id="cd07714">
    <property type="entry name" value="RNaseJ_MBL-fold"/>
    <property type="match status" value="1"/>
</dbReference>
<dbReference type="Gene3D" id="3.40.50.10710">
    <property type="entry name" value="Metallo-hydrolase/oxidoreductase"/>
    <property type="match status" value="1"/>
</dbReference>
<organism evidence="10">
    <name type="scientific">freshwater metagenome</name>
    <dbReference type="NCBI Taxonomy" id="449393"/>
    <lineage>
        <taxon>unclassified sequences</taxon>
        <taxon>metagenomes</taxon>
        <taxon>ecological metagenomes</taxon>
    </lineage>
</organism>
<evidence type="ECO:0000256" key="1">
    <source>
        <dbReference type="ARBA" id="ARBA00022490"/>
    </source>
</evidence>
<feature type="domain" description="Metallo-beta-lactamase" evidence="9">
    <location>
        <begin position="17"/>
        <end position="213"/>
    </location>
</feature>